<dbReference type="EMBL" id="KN835141">
    <property type="protein sequence ID" value="KIK48044.1"/>
    <property type="molecule type" value="Genomic_DNA"/>
</dbReference>
<accession>A0A0D0BE33</accession>
<reference evidence="2" key="2">
    <citation type="submission" date="2015-01" db="EMBL/GenBank/DDBJ databases">
        <title>Evolutionary Origins and Diversification of the Mycorrhizal Mutualists.</title>
        <authorList>
            <consortium name="DOE Joint Genome Institute"/>
            <consortium name="Mycorrhizal Genomics Consortium"/>
            <person name="Kohler A."/>
            <person name="Kuo A."/>
            <person name="Nagy L.G."/>
            <person name="Floudas D."/>
            <person name="Copeland A."/>
            <person name="Barry K.W."/>
            <person name="Cichocki N."/>
            <person name="Veneault-Fourrey C."/>
            <person name="LaButti K."/>
            <person name="Lindquist E.A."/>
            <person name="Lipzen A."/>
            <person name="Lundell T."/>
            <person name="Morin E."/>
            <person name="Murat C."/>
            <person name="Riley R."/>
            <person name="Ohm R."/>
            <person name="Sun H."/>
            <person name="Tunlid A."/>
            <person name="Henrissat B."/>
            <person name="Grigoriev I.V."/>
            <person name="Hibbett D.S."/>
            <person name="Martin F."/>
        </authorList>
    </citation>
    <scope>NUCLEOTIDE SEQUENCE [LARGE SCALE GENOMIC DNA]</scope>
    <source>
        <strain evidence="2">UH-Slu-Lm8-n1</strain>
    </source>
</reference>
<evidence type="ECO:0000313" key="1">
    <source>
        <dbReference type="EMBL" id="KIK48044.1"/>
    </source>
</evidence>
<dbReference type="InParanoid" id="A0A0D0BE33"/>
<dbReference type="Proteomes" id="UP000054485">
    <property type="component" value="Unassembled WGS sequence"/>
</dbReference>
<organism evidence="1 2">
    <name type="scientific">Suillus luteus UH-Slu-Lm8-n1</name>
    <dbReference type="NCBI Taxonomy" id="930992"/>
    <lineage>
        <taxon>Eukaryota</taxon>
        <taxon>Fungi</taxon>
        <taxon>Dikarya</taxon>
        <taxon>Basidiomycota</taxon>
        <taxon>Agaricomycotina</taxon>
        <taxon>Agaricomycetes</taxon>
        <taxon>Agaricomycetidae</taxon>
        <taxon>Boletales</taxon>
        <taxon>Suillineae</taxon>
        <taxon>Suillaceae</taxon>
        <taxon>Suillus</taxon>
    </lineage>
</organism>
<protein>
    <submittedName>
        <fullName evidence="1">Uncharacterized protein</fullName>
    </submittedName>
</protein>
<gene>
    <name evidence="1" type="ORF">CY34DRAFT_125847</name>
</gene>
<dbReference type="HOGENOM" id="CLU_3088829_0_0_1"/>
<sequence length="52" mass="5881">MGLQDNGTWKAKRRFSCQSRQGMNGCTQSSTRQTRPCLRLTENSLSIEKTST</sequence>
<name>A0A0D0BE33_9AGAM</name>
<keyword evidence="2" id="KW-1185">Reference proteome</keyword>
<evidence type="ECO:0000313" key="2">
    <source>
        <dbReference type="Proteomes" id="UP000054485"/>
    </source>
</evidence>
<proteinExistence type="predicted"/>
<reference evidence="1 2" key="1">
    <citation type="submission" date="2014-04" db="EMBL/GenBank/DDBJ databases">
        <authorList>
            <consortium name="DOE Joint Genome Institute"/>
            <person name="Kuo A."/>
            <person name="Ruytinx J."/>
            <person name="Rineau F."/>
            <person name="Colpaert J."/>
            <person name="Kohler A."/>
            <person name="Nagy L.G."/>
            <person name="Floudas D."/>
            <person name="Copeland A."/>
            <person name="Barry K.W."/>
            <person name="Cichocki N."/>
            <person name="Veneault-Fourrey C."/>
            <person name="LaButti K."/>
            <person name="Lindquist E.A."/>
            <person name="Lipzen A."/>
            <person name="Lundell T."/>
            <person name="Morin E."/>
            <person name="Murat C."/>
            <person name="Sun H."/>
            <person name="Tunlid A."/>
            <person name="Henrissat B."/>
            <person name="Grigoriev I.V."/>
            <person name="Hibbett D.S."/>
            <person name="Martin F."/>
            <person name="Nordberg H.P."/>
            <person name="Cantor M.N."/>
            <person name="Hua S.X."/>
        </authorList>
    </citation>
    <scope>NUCLEOTIDE SEQUENCE [LARGE SCALE GENOMIC DNA]</scope>
    <source>
        <strain evidence="1 2">UH-Slu-Lm8-n1</strain>
    </source>
</reference>
<dbReference type="AlphaFoldDB" id="A0A0D0BE33"/>